<gene>
    <name evidence="1" type="ORF">HU200_060430</name>
</gene>
<organism evidence="1 2">
    <name type="scientific">Digitaria exilis</name>
    <dbReference type="NCBI Taxonomy" id="1010633"/>
    <lineage>
        <taxon>Eukaryota</taxon>
        <taxon>Viridiplantae</taxon>
        <taxon>Streptophyta</taxon>
        <taxon>Embryophyta</taxon>
        <taxon>Tracheophyta</taxon>
        <taxon>Spermatophyta</taxon>
        <taxon>Magnoliopsida</taxon>
        <taxon>Liliopsida</taxon>
        <taxon>Poales</taxon>
        <taxon>Poaceae</taxon>
        <taxon>PACMAD clade</taxon>
        <taxon>Panicoideae</taxon>
        <taxon>Panicodae</taxon>
        <taxon>Paniceae</taxon>
        <taxon>Anthephorinae</taxon>
        <taxon>Digitaria</taxon>
    </lineage>
</organism>
<comment type="caution">
    <text evidence="1">The sequence shown here is derived from an EMBL/GenBank/DDBJ whole genome shotgun (WGS) entry which is preliminary data.</text>
</comment>
<protein>
    <submittedName>
        <fullName evidence="1">Uncharacterized protein</fullName>
    </submittedName>
</protein>
<name>A0A835AGK5_9POAL</name>
<evidence type="ECO:0000313" key="2">
    <source>
        <dbReference type="Proteomes" id="UP000636709"/>
    </source>
</evidence>
<evidence type="ECO:0000313" key="1">
    <source>
        <dbReference type="EMBL" id="KAF8656977.1"/>
    </source>
</evidence>
<dbReference type="EMBL" id="JACEFO010002516">
    <property type="protein sequence ID" value="KAF8656977.1"/>
    <property type="molecule type" value="Genomic_DNA"/>
</dbReference>
<keyword evidence="2" id="KW-1185">Reference proteome</keyword>
<dbReference type="AlphaFoldDB" id="A0A835AGK5"/>
<dbReference type="Proteomes" id="UP000636709">
    <property type="component" value="Unassembled WGS sequence"/>
</dbReference>
<sequence>MFLSQVRMEYNHINRWGYLPPWFL</sequence>
<accession>A0A835AGK5</accession>
<reference evidence="1" key="1">
    <citation type="submission" date="2020-07" db="EMBL/GenBank/DDBJ databases">
        <title>Genome sequence and genetic diversity analysis of an under-domesticated orphan crop, white fonio (Digitaria exilis).</title>
        <authorList>
            <person name="Bennetzen J.L."/>
            <person name="Chen S."/>
            <person name="Ma X."/>
            <person name="Wang X."/>
            <person name="Yssel A.E.J."/>
            <person name="Chaluvadi S.R."/>
            <person name="Johnson M."/>
            <person name="Gangashetty P."/>
            <person name="Hamidou F."/>
            <person name="Sanogo M.D."/>
            <person name="Zwaenepoel A."/>
            <person name="Wallace J."/>
            <person name="Van De Peer Y."/>
            <person name="Van Deynze A."/>
        </authorList>
    </citation>
    <scope>NUCLEOTIDE SEQUENCE</scope>
    <source>
        <tissue evidence="1">Leaves</tissue>
    </source>
</reference>
<proteinExistence type="predicted"/>